<organism evidence="2 3">
    <name type="scientific">Triticum urartu</name>
    <name type="common">Red wild einkorn</name>
    <name type="synonym">Crithodium urartu</name>
    <dbReference type="NCBI Taxonomy" id="4572"/>
    <lineage>
        <taxon>Eukaryota</taxon>
        <taxon>Viridiplantae</taxon>
        <taxon>Streptophyta</taxon>
        <taxon>Embryophyta</taxon>
        <taxon>Tracheophyta</taxon>
        <taxon>Spermatophyta</taxon>
        <taxon>Magnoliopsida</taxon>
        <taxon>Liliopsida</taxon>
        <taxon>Poales</taxon>
        <taxon>Poaceae</taxon>
        <taxon>BOP clade</taxon>
        <taxon>Pooideae</taxon>
        <taxon>Triticodae</taxon>
        <taxon>Triticeae</taxon>
        <taxon>Triticinae</taxon>
        <taxon>Triticum</taxon>
    </lineage>
</organism>
<evidence type="ECO:0000256" key="1">
    <source>
        <dbReference type="SAM" id="MobiDB-lite"/>
    </source>
</evidence>
<keyword evidence="3" id="KW-1185">Reference proteome</keyword>
<evidence type="ECO:0000313" key="3">
    <source>
        <dbReference type="Proteomes" id="UP000015106"/>
    </source>
</evidence>
<name>A0A8R7QW70_TRIUA</name>
<feature type="compositionally biased region" description="Basic residues" evidence="1">
    <location>
        <begin position="54"/>
        <end position="64"/>
    </location>
</feature>
<dbReference type="EnsemblPlants" id="TuG1812G0600004334.01.T01">
    <property type="protein sequence ID" value="TuG1812G0600004334.01.T01"/>
    <property type="gene ID" value="TuG1812G0600004334.01"/>
</dbReference>
<dbReference type="Gramene" id="TuG1812G0600004334.01.T01">
    <property type="protein sequence ID" value="TuG1812G0600004334.01.T01"/>
    <property type="gene ID" value="TuG1812G0600004334.01"/>
</dbReference>
<feature type="compositionally biased region" description="Pro residues" evidence="1">
    <location>
        <begin position="36"/>
        <end position="52"/>
    </location>
</feature>
<feature type="region of interest" description="Disordered" evidence="1">
    <location>
        <begin position="1"/>
        <end position="71"/>
    </location>
</feature>
<feature type="compositionally biased region" description="Basic and acidic residues" evidence="1">
    <location>
        <begin position="1"/>
        <end position="11"/>
    </location>
</feature>
<reference evidence="2" key="2">
    <citation type="submission" date="2018-03" db="EMBL/GenBank/DDBJ databases">
        <title>The Triticum urartu genome reveals the dynamic nature of wheat genome evolution.</title>
        <authorList>
            <person name="Ling H."/>
            <person name="Ma B."/>
            <person name="Shi X."/>
            <person name="Liu H."/>
            <person name="Dong L."/>
            <person name="Sun H."/>
            <person name="Cao Y."/>
            <person name="Gao Q."/>
            <person name="Zheng S."/>
            <person name="Li Y."/>
            <person name="Yu Y."/>
            <person name="Du H."/>
            <person name="Qi M."/>
            <person name="Li Y."/>
            <person name="Yu H."/>
            <person name="Cui Y."/>
            <person name="Wang N."/>
            <person name="Chen C."/>
            <person name="Wu H."/>
            <person name="Zhao Y."/>
            <person name="Zhang J."/>
            <person name="Li Y."/>
            <person name="Zhou W."/>
            <person name="Zhang B."/>
            <person name="Hu W."/>
            <person name="Eijk M."/>
            <person name="Tang J."/>
            <person name="Witsenboer H."/>
            <person name="Zhao S."/>
            <person name="Li Z."/>
            <person name="Zhang A."/>
            <person name="Wang D."/>
            <person name="Liang C."/>
        </authorList>
    </citation>
    <scope>NUCLEOTIDE SEQUENCE [LARGE SCALE GENOMIC DNA]</scope>
    <source>
        <strain evidence="2">cv. G1812</strain>
    </source>
</reference>
<dbReference type="AlphaFoldDB" id="A0A8R7QW70"/>
<accession>A0A8R7QW70</accession>
<dbReference type="Proteomes" id="UP000015106">
    <property type="component" value="Chromosome 6"/>
</dbReference>
<protein>
    <submittedName>
        <fullName evidence="2">Uncharacterized protein</fullName>
    </submittedName>
</protein>
<reference evidence="3" key="1">
    <citation type="journal article" date="2013" name="Nature">
        <title>Draft genome of the wheat A-genome progenitor Triticum urartu.</title>
        <authorList>
            <person name="Ling H.Q."/>
            <person name="Zhao S."/>
            <person name="Liu D."/>
            <person name="Wang J."/>
            <person name="Sun H."/>
            <person name="Zhang C."/>
            <person name="Fan H."/>
            <person name="Li D."/>
            <person name="Dong L."/>
            <person name="Tao Y."/>
            <person name="Gao C."/>
            <person name="Wu H."/>
            <person name="Li Y."/>
            <person name="Cui Y."/>
            <person name="Guo X."/>
            <person name="Zheng S."/>
            <person name="Wang B."/>
            <person name="Yu K."/>
            <person name="Liang Q."/>
            <person name="Yang W."/>
            <person name="Lou X."/>
            <person name="Chen J."/>
            <person name="Feng M."/>
            <person name="Jian J."/>
            <person name="Zhang X."/>
            <person name="Luo G."/>
            <person name="Jiang Y."/>
            <person name="Liu J."/>
            <person name="Wang Z."/>
            <person name="Sha Y."/>
            <person name="Zhang B."/>
            <person name="Wu H."/>
            <person name="Tang D."/>
            <person name="Shen Q."/>
            <person name="Xue P."/>
            <person name="Zou S."/>
            <person name="Wang X."/>
            <person name="Liu X."/>
            <person name="Wang F."/>
            <person name="Yang Y."/>
            <person name="An X."/>
            <person name="Dong Z."/>
            <person name="Zhang K."/>
            <person name="Zhang X."/>
            <person name="Luo M.C."/>
            <person name="Dvorak J."/>
            <person name="Tong Y."/>
            <person name="Wang J."/>
            <person name="Yang H."/>
            <person name="Li Z."/>
            <person name="Wang D."/>
            <person name="Zhang A."/>
            <person name="Wang J."/>
        </authorList>
    </citation>
    <scope>NUCLEOTIDE SEQUENCE</scope>
    <source>
        <strain evidence="3">cv. G1812</strain>
    </source>
</reference>
<reference evidence="2" key="3">
    <citation type="submission" date="2022-06" db="UniProtKB">
        <authorList>
            <consortium name="EnsemblPlants"/>
        </authorList>
    </citation>
    <scope>IDENTIFICATION</scope>
</reference>
<evidence type="ECO:0000313" key="2">
    <source>
        <dbReference type="EnsemblPlants" id="TuG1812G0600004334.01.T01"/>
    </source>
</evidence>
<sequence length="96" mass="10801">MGAEYVPEKPGLDAGDPPSSAPPPSAAVFEKFGFKEPPPPHLPRFPGPPLLPPRARRRRMQAHPKCHEEERGQMQLRRMKIAEVKQMCDKPDLVEI</sequence>
<proteinExistence type="predicted"/>